<accession>A0A2A5CG65</accession>
<dbReference type="HAMAP" id="MF_00925">
    <property type="entry name" value="OM_assembly_BamE"/>
    <property type="match status" value="1"/>
</dbReference>
<dbReference type="Pfam" id="PF04355">
    <property type="entry name" value="BamE"/>
    <property type="match status" value="1"/>
</dbReference>
<comment type="subunit">
    <text evidence="4">Part of the Bam complex.</text>
</comment>
<dbReference type="InterPro" id="IPR037873">
    <property type="entry name" value="BamE-like"/>
</dbReference>
<dbReference type="Proteomes" id="UP000228987">
    <property type="component" value="Unassembled WGS sequence"/>
</dbReference>
<dbReference type="Gene3D" id="3.30.1450.10">
    <property type="match status" value="1"/>
</dbReference>
<dbReference type="GO" id="GO:0051205">
    <property type="term" value="P:protein insertion into membrane"/>
    <property type="evidence" value="ECO:0007669"/>
    <property type="project" value="UniProtKB-UniRule"/>
</dbReference>
<evidence type="ECO:0000313" key="6">
    <source>
        <dbReference type="EMBL" id="PCJ42864.1"/>
    </source>
</evidence>
<organism evidence="6 7">
    <name type="scientific">SAR86 cluster bacterium</name>
    <dbReference type="NCBI Taxonomy" id="2030880"/>
    <lineage>
        <taxon>Bacteria</taxon>
        <taxon>Pseudomonadati</taxon>
        <taxon>Pseudomonadota</taxon>
        <taxon>Gammaproteobacteria</taxon>
        <taxon>SAR86 cluster</taxon>
    </lineage>
</organism>
<dbReference type="GO" id="GO:1990063">
    <property type="term" value="C:Bam protein complex"/>
    <property type="evidence" value="ECO:0007669"/>
    <property type="project" value="TreeGrafter"/>
</dbReference>
<feature type="domain" description="Outer membrane protein assembly factor BamE" evidence="5">
    <location>
        <begin position="23"/>
        <end position="90"/>
    </location>
</feature>
<comment type="similarity">
    <text evidence="4">Belongs to the BamE family.</text>
</comment>
<dbReference type="EMBL" id="NVWI01000002">
    <property type="protein sequence ID" value="PCJ42864.1"/>
    <property type="molecule type" value="Genomic_DNA"/>
</dbReference>
<comment type="subcellular location">
    <subcellularLocation>
        <location evidence="4">Cell outer membrane</location>
    </subcellularLocation>
</comment>
<dbReference type="InterPro" id="IPR026592">
    <property type="entry name" value="BamE"/>
</dbReference>
<comment type="caution">
    <text evidence="6">The sequence shown here is derived from an EMBL/GenBank/DDBJ whole genome shotgun (WGS) entry which is preliminary data.</text>
</comment>
<evidence type="ECO:0000256" key="3">
    <source>
        <dbReference type="ARBA" id="ARBA00023237"/>
    </source>
</evidence>
<keyword evidence="1 4" id="KW-0732">Signal</keyword>
<dbReference type="GO" id="GO:0043165">
    <property type="term" value="P:Gram-negative-bacterium-type cell outer membrane assembly"/>
    <property type="evidence" value="ECO:0007669"/>
    <property type="project" value="UniProtKB-UniRule"/>
</dbReference>
<dbReference type="PANTHER" id="PTHR37482:SF1">
    <property type="entry name" value="OUTER MEMBRANE PROTEIN ASSEMBLY FACTOR BAME"/>
    <property type="match status" value="1"/>
</dbReference>
<gene>
    <name evidence="4" type="primary">bamE</name>
    <name evidence="6" type="ORF">COA71_05035</name>
</gene>
<evidence type="ECO:0000256" key="1">
    <source>
        <dbReference type="ARBA" id="ARBA00022729"/>
    </source>
</evidence>
<protein>
    <recommendedName>
        <fullName evidence="4">Outer membrane protein assembly factor BamE</fullName>
    </recommendedName>
</protein>
<reference evidence="7" key="1">
    <citation type="submission" date="2017-08" db="EMBL/GenBank/DDBJ databases">
        <title>A dynamic microbial community with high functional redundancy inhabits the cold, oxic subseafloor aquifer.</title>
        <authorList>
            <person name="Tully B.J."/>
            <person name="Wheat C.G."/>
            <person name="Glazer B.T."/>
            <person name="Huber J.A."/>
        </authorList>
    </citation>
    <scope>NUCLEOTIDE SEQUENCE [LARGE SCALE GENOMIC DNA]</scope>
</reference>
<sequence>MLSACSNSPLSFPGVYRLDIPQGNLISQDQVDQLRPGLTKRQVNFILGTPLIQDTFDQDRWDYIYSFQPGGGERVQERISIYFDDNGFMTRFDGDFEQTPENDQFGEITTAQ</sequence>
<evidence type="ECO:0000313" key="7">
    <source>
        <dbReference type="Proteomes" id="UP000228987"/>
    </source>
</evidence>
<evidence type="ECO:0000256" key="2">
    <source>
        <dbReference type="ARBA" id="ARBA00023136"/>
    </source>
</evidence>
<proteinExistence type="inferred from homology"/>
<keyword evidence="3 4" id="KW-0998">Cell outer membrane</keyword>
<evidence type="ECO:0000256" key="4">
    <source>
        <dbReference type="HAMAP-Rule" id="MF_00925"/>
    </source>
</evidence>
<dbReference type="PANTHER" id="PTHR37482">
    <property type="entry name" value="OUTER MEMBRANE PROTEIN ASSEMBLY FACTOR BAME"/>
    <property type="match status" value="1"/>
</dbReference>
<name>A0A2A5CG65_9GAMM</name>
<dbReference type="GO" id="GO:0030674">
    <property type="term" value="F:protein-macromolecule adaptor activity"/>
    <property type="evidence" value="ECO:0007669"/>
    <property type="project" value="TreeGrafter"/>
</dbReference>
<keyword evidence="2 4" id="KW-0472">Membrane</keyword>
<dbReference type="InterPro" id="IPR007450">
    <property type="entry name" value="BamE_dom"/>
</dbReference>
<dbReference type="AlphaFoldDB" id="A0A2A5CG65"/>
<evidence type="ECO:0000259" key="5">
    <source>
        <dbReference type="Pfam" id="PF04355"/>
    </source>
</evidence>
<comment type="function">
    <text evidence="4">Part of the outer membrane protein assembly complex, which is involved in assembly and insertion of beta-barrel proteins into the outer membrane.</text>
</comment>